<dbReference type="RefSeq" id="WP_075433580.1">
    <property type="nucleotide sequence ID" value="NZ_CP013259.1"/>
</dbReference>
<dbReference type="InterPro" id="IPR029063">
    <property type="entry name" value="SAM-dependent_MTases_sf"/>
</dbReference>
<dbReference type="Proteomes" id="UP000093070">
    <property type="component" value="Chromosome"/>
</dbReference>
<comment type="caution">
    <text evidence="3">Lacks conserved residue(s) required for the propagation of feature annotation.</text>
</comment>
<feature type="binding site" evidence="3">
    <location>
        <begin position="114"/>
        <end position="115"/>
    </location>
    <ligand>
        <name>S-adenosyl-L-methionine</name>
        <dbReference type="ChEBI" id="CHEBI:59789"/>
    </ligand>
</feature>
<dbReference type="PANTHER" id="PTHR36112:SF1">
    <property type="entry name" value="RIBOSOMAL RNA SMALL SUBUNIT METHYLTRANSFERASE J"/>
    <property type="match status" value="1"/>
</dbReference>
<reference evidence="4 5" key="1">
    <citation type="submission" date="2015-11" db="EMBL/GenBank/DDBJ databases">
        <title>The complete genome of Buchnera aphidicola from Diuraphis noxia biotype SAM.</title>
        <authorList>
            <person name="Burger N.F.V."/>
            <person name="Oberholster A.-M."/>
        </authorList>
    </citation>
    <scope>NUCLEOTIDE SEQUENCE [LARGE SCALE GENOMIC DNA]</scope>
    <source>
        <strain evidence="4">SAM</strain>
    </source>
</reference>
<proteinExistence type="inferred from homology"/>
<protein>
    <recommendedName>
        <fullName evidence="3">Ribosomal RNA small subunit methyltransferase J</fullName>
        <ecNumber evidence="3">2.1.1.242</ecNumber>
    </recommendedName>
    <alternativeName>
        <fullName evidence="3">16S rRNA m2G1516 methyltransferase</fullName>
    </alternativeName>
    <alternativeName>
        <fullName evidence="3">rRNA (guanine-N(2)-)-methyltransferase</fullName>
    </alternativeName>
</protein>
<dbReference type="PATRIC" id="fig|118101.4.peg.579"/>
<name>A0A1B2H963_BUCDN</name>
<dbReference type="PANTHER" id="PTHR36112">
    <property type="entry name" value="RIBOSOMAL RNA SMALL SUBUNIT METHYLTRANSFERASE J"/>
    <property type="match status" value="1"/>
</dbReference>
<evidence type="ECO:0000313" key="5">
    <source>
        <dbReference type="Proteomes" id="UP000093070"/>
    </source>
</evidence>
<dbReference type="Pfam" id="PF04445">
    <property type="entry name" value="SAM_MT"/>
    <property type="match status" value="1"/>
</dbReference>
<dbReference type="OrthoDB" id="3191794at2"/>
<comment type="subcellular location">
    <subcellularLocation>
        <location evidence="3">Cytoplasm</location>
    </subcellularLocation>
</comment>
<evidence type="ECO:0000313" key="4">
    <source>
        <dbReference type="EMBL" id="ANZ22760.1"/>
    </source>
</evidence>
<feature type="binding site" evidence="3">
    <location>
        <position position="168"/>
    </location>
    <ligand>
        <name>S-adenosyl-L-methionine</name>
        <dbReference type="ChEBI" id="CHEBI:59789"/>
    </ligand>
</feature>
<dbReference type="GO" id="GO:0008990">
    <property type="term" value="F:rRNA (guanine-N2-)-methyltransferase activity"/>
    <property type="evidence" value="ECO:0007669"/>
    <property type="project" value="UniProtKB-UniRule"/>
</dbReference>
<dbReference type="EMBL" id="CP013259">
    <property type="protein sequence ID" value="ANZ22760.1"/>
    <property type="molecule type" value="Genomic_DNA"/>
</dbReference>
<organism evidence="4 5">
    <name type="scientific">Buchnera aphidicola subsp. Diuraphis noxia</name>
    <dbReference type="NCBI Taxonomy" id="118101"/>
    <lineage>
        <taxon>Bacteria</taxon>
        <taxon>Pseudomonadati</taxon>
        <taxon>Pseudomonadota</taxon>
        <taxon>Gammaproteobacteria</taxon>
        <taxon>Enterobacterales</taxon>
        <taxon>Erwiniaceae</taxon>
        <taxon>Buchnera</taxon>
    </lineage>
</organism>
<sequence length="245" mass="28514">MKIYLSFKDNNKRLYNLINLFNLKHDENCPITLIVNSNSLELHNRRNPKQNPIKVDFTSKKNIYRCRSIQKNEILAKVVGIKNSYYPIILDATAGLGSDAFILSFLGCRVFMVERNPIIAALLKDGLDRGYQDTKIGSWLKKRLQLIFDDSFHIIKSTVLEPDIIYIDPMYPLRKKTSLPKKNMQIFRTLIGKDDDAKNLLTLSRTVAKKRIVVKRPYYAKPLSKDKINFVIRGKTHRFDIYHPI</sequence>
<dbReference type="HAMAP" id="MF_01523">
    <property type="entry name" value="16SrRNA_methyltr_J"/>
    <property type="match status" value="1"/>
</dbReference>
<comment type="similarity">
    <text evidence="3">Belongs to the methyltransferase superfamily. RsmJ family.</text>
</comment>
<evidence type="ECO:0000256" key="1">
    <source>
        <dbReference type="ARBA" id="ARBA00022603"/>
    </source>
</evidence>
<gene>
    <name evidence="3" type="primary">rsmJ</name>
    <name evidence="4" type="ORF">ATN01_02915</name>
</gene>
<dbReference type="Gene3D" id="3.40.50.150">
    <property type="entry name" value="Vaccinia Virus protein VP39"/>
    <property type="match status" value="1"/>
</dbReference>
<dbReference type="STRING" id="118101.ATN01_02915"/>
<comment type="function">
    <text evidence="3">Specifically methylates the guanosine in position 1516 of 16S rRNA.</text>
</comment>
<keyword evidence="1 3" id="KW-0489">Methyltransferase</keyword>
<dbReference type="SUPFAM" id="SSF53335">
    <property type="entry name" value="S-adenosyl-L-methionine-dependent methyltransferases"/>
    <property type="match status" value="1"/>
</dbReference>
<accession>A0A1B2H963</accession>
<dbReference type="AlphaFoldDB" id="A0A1B2H963"/>
<keyword evidence="3" id="KW-0963">Cytoplasm</keyword>
<dbReference type="EC" id="2.1.1.242" evidence="3"/>
<comment type="catalytic activity">
    <reaction evidence="3">
        <text>guanosine(1516) in 16S rRNA + S-adenosyl-L-methionine = N(2)-methylguanosine(1516) in 16S rRNA + S-adenosyl-L-homocysteine + H(+)</text>
        <dbReference type="Rhea" id="RHEA:43220"/>
        <dbReference type="Rhea" id="RHEA-COMP:10412"/>
        <dbReference type="Rhea" id="RHEA-COMP:10413"/>
        <dbReference type="ChEBI" id="CHEBI:15378"/>
        <dbReference type="ChEBI" id="CHEBI:57856"/>
        <dbReference type="ChEBI" id="CHEBI:59789"/>
        <dbReference type="ChEBI" id="CHEBI:74269"/>
        <dbReference type="ChEBI" id="CHEBI:74481"/>
        <dbReference type="EC" id="2.1.1.242"/>
    </reaction>
</comment>
<keyword evidence="2 3" id="KW-0949">S-adenosyl-L-methionine</keyword>
<evidence type="ECO:0000256" key="2">
    <source>
        <dbReference type="ARBA" id="ARBA00022691"/>
    </source>
</evidence>
<dbReference type="GO" id="GO:0005737">
    <property type="term" value="C:cytoplasm"/>
    <property type="evidence" value="ECO:0007669"/>
    <property type="project" value="UniProtKB-SubCell"/>
</dbReference>
<keyword evidence="3 4" id="KW-0808">Transferase</keyword>
<keyword evidence="3" id="KW-0698">rRNA processing</keyword>
<evidence type="ECO:0000256" key="3">
    <source>
        <dbReference type="HAMAP-Rule" id="MF_01523"/>
    </source>
</evidence>
<dbReference type="InterPro" id="IPR007536">
    <property type="entry name" value="16SrRNA_methylTrfase_J"/>
</dbReference>